<reference evidence="3 4" key="1">
    <citation type="journal article" date="2018" name="Parasitology">
        <title>The reduced genome of Candidatus Kinetoplastibacterium sorsogonicusi, the endosymbiont of Kentomonas sorsogonicus (Trypanosomatidae): loss of the haem-synthesis pathway.</title>
        <authorList>
            <person name="Silva F.M."/>
            <person name="Kostygov A.Y."/>
            <person name="Spodareva V.V."/>
            <person name="Butenko A."/>
            <person name="Tossou R."/>
            <person name="Lukes J."/>
            <person name="Yurchenko V."/>
            <person name="Alves J.M.P."/>
        </authorList>
    </citation>
    <scope>NUCLEOTIDE SEQUENCE [LARGE SCALE GENOMIC DNA]</scope>
    <source>
        <strain evidence="3 4">MF-08</strain>
    </source>
</reference>
<accession>A0A3S7J9N8</accession>
<dbReference type="PANTHER" id="PTHR43542">
    <property type="entry name" value="METHYLTRANSFERASE"/>
    <property type="match status" value="1"/>
</dbReference>
<dbReference type="PIRSF" id="PIRSF004553">
    <property type="entry name" value="CHP00095"/>
    <property type="match status" value="1"/>
</dbReference>
<dbReference type="EMBL" id="CP025628">
    <property type="protein sequence ID" value="AWD32379.1"/>
    <property type="molecule type" value="Genomic_DNA"/>
</dbReference>
<dbReference type="Proteomes" id="UP000266796">
    <property type="component" value="Chromosome"/>
</dbReference>
<gene>
    <name evidence="3" type="primary">rsmD</name>
    <name evidence="3" type="ORF">CKSOR_00257</name>
</gene>
<keyword evidence="2 3" id="KW-0808">Transferase</keyword>
<keyword evidence="4" id="KW-1185">Reference proteome</keyword>
<evidence type="ECO:0000256" key="2">
    <source>
        <dbReference type="ARBA" id="ARBA00022679"/>
    </source>
</evidence>
<evidence type="ECO:0000256" key="1">
    <source>
        <dbReference type="ARBA" id="ARBA00022603"/>
    </source>
</evidence>
<dbReference type="InterPro" id="IPR002052">
    <property type="entry name" value="DNA_methylase_N6_adenine_CS"/>
</dbReference>
<dbReference type="InterPro" id="IPR004398">
    <property type="entry name" value="RNA_MeTrfase_RsmD"/>
</dbReference>
<dbReference type="PANTHER" id="PTHR43542:SF1">
    <property type="entry name" value="METHYLTRANSFERASE"/>
    <property type="match status" value="1"/>
</dbReference>
<organism evidence="3 4">
    <name type="scientific">Candidatus Kinetoplastidibacterium kentomonadis</name>
    <dbReference type="NCBI Taxonomy" id="1576550"/>
    <lineage>
        <taxon>Bacteria</taxon>
        <taxon>Pseudomonadati</taxon>
        <taxon>Pseudomonadota</taxon>
        <taxon>Betaproteobacteria</taxon>
        <taxon>Candidatus Kinetoplastidibacterium</taxon>
    </lineage>
</organism>
<dbReference type="KEGG" id="kso:CKSOR_00257"/>
<evidence type="ECO:0000313" key="3">
    <source>
        <dbReference type="EMBL" id="AWD32379.1"/>
    </source>
</evidence>
<dbReference type="Gene3D" id="3.40.50.150">
    <property type="entry name" value="Vaccinia Virus protein VP39"/>
    <property type="match status" value="1"/>
</dbReference>
<sequence length="192" mass="22174">MKKLNIKNFVKIISGKYKHTKLKVANIPDLRPTPNKIRETLFNWLKNIWNADFDKKHIIDLFAGSGAIGFEAASLGVKHIYMIENHIQAILNMQTTKNKINANTINIYHADSTKFIYTIDIKIFDLIILDPPFNSNYLQQLLPYISSNISKESLIYIESNNKIESDIFLLDPIKQSKFGNVNFGLFRTRQIN</sequence>
<name>A0A3S7J9N8_9PROT</name>
<evidence type="ECO:0000313" key="4">
    <source>
        <dbReference type="Proteomes" id="UP000266796"/>
    </source>
</evidence>
<dbReference type="PROSITE" id="PS00092">
    <property type="entry name" value="N6_MTASE"/>
    <property type="match status" value="1"/>
</dbReference>
<dbReference type="RefSeq" id="WP_161539534.1">
    <property type="nucleotide sequence ID" value="NZ_CP025628.1"/>
</dbReference>
<dbReference type="SUPFAM" id="SSF53335">
    <property type="entry name" value="S-adenosyl-L-methionine-dependent methyltransferases"/>
    <property type="match status" value="1"/>
</dbReference>
<dbReference type="GO" id="GO:0003676">
    <property type="term" value="F:nucleic acid binding"/>
    <property type="evidence" value="ECO:0007669"/>
    <property type="project" value="InterPro"/>
</dbReference>
<keyword evidence="1 3" id="KW-0489">Methyltransferase</keyword>
<dbReference type="GO" id="GO:0052913">
    <property type="term" value="F:16S rRNA (guanine(966)-N(2))-methyltransferase activity"/>
    <property type="evidence" value="ECO:0007669"/>
    <property type="project" value="UniProtKB-EC"/>
</dbReference>
<dbReference type="Pfam" id="PF03602">
    <property type="entry name" value="Cons_hypoth95"/>
    <property type="match status" value="1"/>
</dbReference>
<dbReference type="EC" id="2.1.1.171" evidence="3"/>
<dbReference type="InterPro" id="IPR029063">
    <property type="entry name" value="SAM-dependent_MTases_sf"/>
</dbReference>
<protein>
    <submittedName>
        <fullName evidence="3">Ribosomal RNA small subunit methyltransferase D</fullName>
        <ecNumber evidence="3">2.1.1.171</ecNumber>
    </submittedName>
</protein>
<proteinExistence type="predicted"/>
<dbReference type="CDD" id="cd02440">
    <property type="entry name" value="AdoMet_MTases"/>
    <property type="match status" value="1"/>
</dbReference>
<dbReference type="AlphaFoldDB" id="A0A3S7J9N8"/>